<evidence type="ECO:0000313" key="5">
    <source>
        <dbReference type="EMBL" id="TDK26686.1"/>
    </source>
</evidence>
<keyword evidence="6" id="KW-1185">Reference proteome</keyword>
<evidence type="ECO:0000313" key="6">
    <source>
        <dbReference type="Proteomes" id="UP000295411"/>
    </source>
</evidence>
<feature type="domain" description="HotDog ACOT-type" evidence="4">
    <location>
        <begin position="3"/>
        <end position="116"/>
    </location>
</feature>
<keyword evidence="2 3" id="KW-0378">Hydrolase</keyword>
<feature type="domain" description="HotDog ACOT-type" evidence="4">
    <location>
        <begin position="163"/>
        <end position="275"/>
    </location>
</feature>
<dbReference type="PROSITE" id="PS51770">
    <property type="entry name" value="HOTDOG_ACOT"/>
    <property type="match status" value="2"/>
</dbReference>
<dbReference type="SUPFAM" id="SSF54637">
    <property type="entry name" value="Thioesterase/thiol ester dehydrase-isomerase"/>
    <property type="match status" value="2"/>
</dbReference>
<dbReference type="PANTHER" id="PTHR11049:SF16">
    <property type="entry name" value="PROTEIN VDLD"/>
    <property type="match status" value="1"/>
</dbReference>
<dbReference type="GO" id="GO:0005829">
    <property type="term" value="C:cytosol"/>
    <property type="evidence" value="ECO:0007669"/>
    <property type="project" value="TreeGrafter"/>
</dbReference>
<dbReference type="InterPro" id="IPR040170">
    <property type="entry name" value="Cytosol_ACT"/>
</dbReference>
<dbReference type="RefSeq" id="WP_133403045.1">
    <property type="nucleotide sequence ID" value="NZ_SMTK01000002.1"/>
</dbReference>
<dbReference type="GO" id="GO:0006637">
    <property type="term" value="P:acyl-CoA metabolic process"/>
    <property type="evidence" value="ECO:0007669"/>
    <property type="project" value="TreeGrafter"/>
</dbReference>
<reference evidence="5 6" key="1">
    <citation type="submission" date="2019-03" db="EMBL/GenBank/DDBJ databases">
        <title>Arthrobacter sp. nov., an bacterium isolated from biocrust in Mu Us Desert.</title>
        <authorList>
            <person name="Lixiong L."/>
        </authorList>
    </citation>
    <scope>NUCLEOTIDE SEQUENCE [LARGE SCALE GENOMIC DNA]</scope>
    <source>
        <strain evidence="5 6">SLN-3</strain>
    </source>
</reference>
<dbReference type="PANTHER" id="PTHR11049">
    <property type="entry name" value="ACYL COENZYME A THIOESTER HYDROLASE"/>
    <property type="match status" value="1"/>
</dbReference>
<evidence type="ECO:0000256" key="3">
    <source>
        <dbReference type="PROSITE-ProRule" id="PRU01106"/>
    </source>
</evidence>
<dbReference type="Gene3D" id="3.10.129.10">
    <property type="entry name" value="Hotdog Thioesterase"/>
    <property type="match status" value="2"/>
</dbReference>
<sequence>MSSRGTMVLRFLAAPTDVAVGGSTVQAGRVLEWIDKAGFACAVGWSGGYCVTAYVGDVRFTRPIPAGSLIEAHAKLIYTGSTSMHILVSVLSANPRSGRYEEATECLLVFVAVDDDGAPRRVSEWTPSTDEERAFHAAAAERIPIRSEIKEEVARTTYTAAGSGPQMTFRFLTAPTDANWSGKTHGGTVMAWIDETAFACATGWCRQNTAAVYAGGIHFHRPIPVGHLLEIEARLLMTGTSSMHIGLRVRAADPKDQVMHLAAQCLSVFVALDDDGRAVPVPAYTPATEEDQALQLHAQRLKELREGMPVLDLRP</sequence>
<accession>A0A4R5TZL1</accession>
<proteinExistence type="inferred from homology"/>
<dbReference type="InterPro" id="IPR033120">
    <property type="entry name" value="HOTDOG_ACOT"/>
</dbReference>
<dbReference type="OrthoDB" id="9809430at2"/>
<evidence type="ECO:0000256" key="1">
    <source>
        <dbReference type="ARBA" id="ARBA00010458"/>
    </source>
</evidence>
<dbReference type="CDD" id="cd03442">
    <property type="entry name" value="BFIT_BACH"/>
    <property type="match status" value="2"/>
</dbReference>
<organism evidence="5 6">
    <name type="scientific">Arthrobacter crusticola</name>
    <dbReference type="NCBI Taxonomy" id="2547960"/>
    <lineage>
        <taxon>Bacteria</taxon>
        <taxon>Bacillati</taxon>
        <taxon>Actinomycetota</taxon>
        <taxon>Actinomycetes</taxon>
        <taxon>Micrococcales</taxon>
        <taxon>Micrococcaceae</taxon>
        <taxon>Arthrobacter</taxon>
    </lineage>
</organism>
<evidence type="ECO:0000256" key="2">
    <source>
        <dbReference type="ARBA" id="ARBA00022801"/>
    </source>
</evidence>
<dbReference type="EMBL" id="SMTK01000002">
    <property type="protein sequence ID" value="TDK26686.1"/>
    <property type="molecule type" value="Genomic_DNA"/>
</dbReference>
<protein>
    <submittedName>
        <fullName evidence="5">Acyl-CoA thioesterase</fullName>
    </submittedName>
</protein>
<evidence type="ECO:0000259" key="4">
    <source>
        <dbReference type="PROSITE" id="PS51770"/>
    </source>
</evidence>
<dbReference type="Proteomes" id="UP000295411">
    <property type="component" value="Unassembled WGS sequence"/>
</dbReference>
<dbReference type="InterPro" id="IPR006683">
    <property type="entry name" value="Thioestr_dom"/>
</dbReference>
<comment type="similarity">
    <text evidence="1">Belongs to the acyl coenzyme A hydrolase family.</text>
</comment>
<dbReference type="GO" id="GO:0052816">
    <property type="term" value="F:long-chain fatty acyl-CoA hydrolase activity"/>
    <property type="evidence" value="ECO:0007669"/>
    <property type="project" value="TreeGrafter"/>
</dbReference>
<gene>
    <name evidence="5" type="ORF">E2F48_05745</name>
</gene>
<name>A0A4R5TZL1_9MICC</name>
<dbReference type="InterPro" id="IPR029069">
    <property type="entry name" value="HotDog_dom_sf"/>
</dbReference>
<dbReference type="AlphaFoldDB" id="A0A4R5TZL1"/>
<dbReference type="Pfam" id="PF03061">
    <property type="entry name" value="4HBT"/>
    <property type="match status" value="2"/>
</dbReference>
<comment type="caution">
    <text evidence="5">The sequence shown here is derived from an EMBL/GenBank/DDBJ whole genome shotgun (WGS) entry which is preliminary data.</text>
</comment>